<comment type="caution">
    <text evidence="4">The sequence shown here is derived from an EMBL/GenBank/DDBJ whole genome shotgun (WGS) entry which is preliminary data.</text>
</comment>
<dbReference type="SMART" id="SM00448">
    <property type="entry name" value="REC"/>
    <property type="match status" value="1"/>
</dbReference>
<gene>
    <name evidence="4" type="ORF">CA260_11015</name>
</gene>
<dbReference type="GO" id="GO:0000160">
    <property type="term" value="P:phosphorelay signal transduction system"/>
    <property type="evidence" value="ECO:0007669"/>
    <property type="project" value="InterPro"/>
</dbReference>
<proteinExistence type="predicted"/>
<evidence type="ECO:0000256" key="1">
    <source>
        <dbReference type="ARBA" id="ARBA00022553"/>
    </source>
</evidence>
<feature type="modified residue" description="4-aspartylphosphate" evidence="2">
    <location>
        <position position="59"/>
    </location>
</feature>
<reference evidence="4 5" key="1">
    <citation type="journal article" date="2018" name="Genet. Mol. Biol.">
        <title>The genome sequence of Dyella jiangningensis FCAV SCS01 from a lignocellulose-decomposing microbial consortium metagenome reveals potential for biotechnological applications.</title>
        <authorList>
            <person name="Desiderato J.G."/>
            <person name="Alvarenga D.O."/>
            <person name="Constancio M.T.L."/>
            <person name="Alves L.M.C."/>
            <person name="Varani A.M."/>
        </authorList>
    </citation>
    <scope>NUCLEOTIDE SEQUENCE [LARGE SCALE GENOMIC DNA]</scope>
    <source>
        <strain evidence="4 5">FCAV SCS01</strain>
    </source>
</reference>
<dbReference type="InterPro" id="IPR001789">
    <property type="entry name" value="Sig_transdc_resp-reg_receiver"/>
</dbReference>
<dbReference type="EMBL" id="NFZS01000002">
    <property type="protein sequence ID" value="RAO76220.1"/>
    <property type="molecule type" value="Genomic_DNA"/>
</dbReference>
<evidence type="ECO:0000313" key="4">
    <source>
        <dbReference type="EMBL" id="RAO76220.1"/>
    </source>
</evidence>
<dbReference type="SUPFAM" id="SSF52172">
    <property type="entry name" value="CheY-like"/>
    <property type="match status" value="1"/>
</dbReference>
<evidence type="ECO:0000259" key="3">
    <source>
        <dbReference type="PROSITE" id="PS50110"/>
    </source>
</evidence>
<dbReference type="Pfam" id="PF00072">
    <property type="entry name" value="Response_reg"/>
    <property type="match status" value="1"/>
</dbReference>
<dbReference type="Gene3D" id="3.40.50.2300">
    <property type="match status" value="1"/>
</dbReference>
<evidence type="ECO:0000313" key="5">
    <source>
        <dbReference type="Proteomes" id="UP000248926"/>
    </source>
</evidence>
<keyword evidence="5" id="KW-1185">Reference proteome</keyword>
<protein>
    <recommendedName>
        <fullName evidence="3">Response regulatory domain-containing protein</fullName>
    </recommendedName>
</protein>
<accession>A0A328P221</accession>
<evidence type="ECO:0000256" key="2">
    <source>
        <dbReference type="PROSITE-ProRule" id="PRU00169"/>
    </source>
</evidence>
<dbReference type="PANTHER" id="PTHR44591:SF3">
    <property type="entry name" value="RESPONSE REGULATORY DOMAIN-CONTAINING PROTEIN"/>
    <property type="match status" value="1"/>
</dbReference>
<sequence length="129" mass="14213">MARRQWMNVVMVVEDDPDVREATGLLLEDAGYEVLAAESSSQALNIVQARGDIDVVFTDVNLREDRNGIELAQEIKARGSRASFVVVSGDLGWSDTPLDDDMQFLAKPYGRRTLLEVVGEACSRARRGA</sequence>
<dbReference type="PROSITE" id="PS50110">
    <property type="entry name" value="RESPONSE_REGULATORY"/>
    <property type="match status" value="1"/>
</dbReference>
<name>A0A328P221_9GAMM</name>
<dbReference type="AlphaFoldDB" id="A0A328P221"/>
<organism evidence="4 5">
    <name type="scientific">Dyella jiangningensis</name>
    <dbReference type="NCBI Taxonomy" id="1379159"/>
    <lineage>
        <taxon>Bacteria</taxon>
        <taxon>Pseudomonadati</taxon>
        <taxon>Pseudomonadota</taxon>
        <taxon>Gammaproteobacteria</taxon>
        <taxon>Lysobacterales</taxon>
        <taxon>Rhodanobacteraceae</taxon>
        <taxon>Dyella</taxon>
    </lineage>
</organism>
<dbReference type="PANTHER" id="PTHR44591">
    <property type="entry name" value="STRESS RESPONSE REGULATOR PROTEIN 1"/>
    <property type="match status" value="1"/>
</dbReference>
<dbReference type="OrthoDB" id="9784719at2"/>
<dbReference type="InterPro" id="IPR050595">
    <property type="entry name" value="Bact_response_regulator"/>
</dbReference>
<dbReference type="InterPro" id="IPR011006">
    <property type="entry name" value="CheY-like_superfamily"/>
</dbReference>
<keyword evidence="1 2" id="KW-0597">Phosphoprotein</keyword>
<dbReference type="Proteomes" id="UP000248926">
    <property type="component" value="Unassembled WGS sequence"/>
</dbReference>
<feature type="domain" description="Response regulatory" evidence="3">
    <location>
        <begin position="9"/>
        <end position="122"/>
    </location>
</feature>